<dbReference type="eggNOG" id="COG3553">
    <property type="taxonomic scope" value="Bacteria"/>
</dbReference>
<protein>
    <recommendedName>
        <fullName evidence="3">2,4-dihydroxyhept-2-ene-1,7-dioic acid aldolase</fullName>
    </recommendedName>
</protein>
<reference evidence="1 2" key="1">
    <citation type="submission" date="2014-08" db="EMBL/GenBank/DDBJ databases">
        <title>Whole genome shotgun sequence of Rhizobium rubi NBRC 13261.</title>
        <authorList>
            <person name="Katano-Makiyama Y."/>
            <person name="Hosoyama A."/>
            <person name="Hashimoto M."/>
            <person name="Hosoyama Y."/>
            <person name="Noguchi M."/>
            <person name="Tsuchikane K."/>
            <person name="Uohara A."/>
            <person name="Ohji S."/>
            <person name="Ichikawa N."/>
            <person name="Kimura A."/>
            <person name="Yamazoe A."/>
            <person name="Fujita N."/>
        </authorList>
    </citation>
    <scope>NUCLEOTIDE SEQUENCE [LARGE SCALE GENOMIC DNA]</scope>
    <source>
        <strain evidence="1 2">NBRC 13261</strain>
    </source>
</reference>
<proteinExistence type="predicted"/>
<dbReference type="Pfam" id="PF09981">
    <property type="entry name" value="DUF2218"/>
    <property type="match status" value="1"/>
</dbReference>
<dbReference type="OrthoDB" id="9806511at2"/>
<dbReference type="EMBL" id="BBJU01000011">
    <property type="protein sequence ID" value="GAK70363.1"/>
    <property type="molecule type" value="Genomic_DNA"/>
</dbReference>
<dbReference type="Proteomes" id="UP000028701">
    <property type="component" value="Unassembled WGS sequence"/>
</dbReference>
<organism evidence="1 2">
    <name type="scientific">Agrobacterium rubi TR3 = NBRC 13261</name>
    <dbReference type="NCBI Taxonomy" id="1368415"/>
    <lineage>
        <taxon>Bacteria</taxon>
        <taxon>Pseudomonadati</taxon>
        <taxon>Pseudomonadota</taxon>
        <taxon>Alphaproteobacteria</taxon>
        <taxon>Hyphomicrobiales</taxon>
        <taxon>Rhizobiaceae</taxon>
        <taxon>Rhizobium/Agrobacterium group</taxon>
        <taxon>Agrobacterium</taxon>
    </lineage>
</organism>
<dbReference type="Gene3D" id="3.30.310.50">
    <property type="entry name" value="Alpha-D-phosphohexomutase, C-terminal domain"/>
    <property type="match status" value="1"/>
</dbReference>
<sequence>MLAATSELVTESGSKYLVQLFKHFAHKIEVNYSDTHGECTFDFGTASLDAEADRLKIAVTAPDEEKLDRAKSVVESHLLRFAFREDVDKLDWH</sequence>
<gene>
    <name evidence="1" type="ORF">RRU01S_11_00160</name>
</gene>
<comment type="caution">
    <text evidence="1">The sequence shown here is derived from an EMBL/GenBank/DDBJ whole genome shotgun (WGS) entry which is preliminary data.</text>
</comment>
<dbReference type="RefSeq" id="WP_052816049.1">
    <property type="nucleotide sequence ID" value="NZ_BBJU01000011.1"/>
</dbReference>
<dbReference type="AlphaFoldDB" id="A0A081CUL7"/>
<accession>A0A081CUL7</accession>
<name>A0A081CUL7_9HYPH</name>
<evidence type="ECO:0000313" key="2">
    <source>
        <dbReference type="Proteomes" id="UP000028701"/>
    </source>
</evidence>
<dbReference type="InterPro" id="IPR014543">
    <property type="entry name" value="UCP028291"/>
</dbReference>
<evidence type="ECO:0000313" key="1">
    <source>
        <dbReference type="EMBL" id="GAK70363.1"/>
    </source>
</evidence>
<evidence type="ECO:0008006" key="3">
    <source>
        <dbReference type="Google" id="ProtNLM"/>
    </source>
</evidence>
<dbReference type="PIRSF" id="PIRSF028291">
    <property type="entry name" value="UCP028291"/>
    <property type="match status" value="1"/>
</dbReference>